<dbReference type="Gene3D" id="2.40.50.320">
    <property type="entry name" value="Copper binding periplasmic protein CusF"/>
    <property type="match status" value="1"/>
</dbReference>
<sequence length="107" mass="11074">MKKLLIAIAASGFSILAATPAAFAHAGKEHAVSQTAEGEGVIKAIDAKGASITISHGPIAALKWPAMTMTFKTEKPELTSGLTVGQSVHFVLKNQDGKPVISEIHGK</sequence>
<dbReference type="InterPro" id="IPR021647">
    <property type="entry name" value="CusF_Ec"/>
</dbReference>
<keyword evidence="1" id="KW-0732">Signal</keyword>
<evidence type="ECO:0000313" key="2">
    <source>
        <dbReference type="EMBL" id="ADU15442.1"/>
    </source>
</evidence>
<dbReference type="InterPro" id="IPR042230">
    <property type="entry name" value="CusF_sf"/>
</dbReference>
<keyword evidence="2" id="KW-0614">Plasmid</keyword>
<geneLocation type="plasmid" evidence="2 3">
    <name>pASTEX02</name>
</geneLocation>
<feature type="signal peptide" evidence="1">
    <location>
        <begin position="1"/>
        <end position="24"/>
    </location>
</feature>
<dbReference type="RefSeq" id="WP_013481255.1">
    <property type="nucleotide sequence ID" value="NC_014819.1"/>
</dbReference>
<dbReference type="AlphaFoldDB" id="E8RW20"/>
<gene>
    <name evidence="2" type="ordered locus">Astex_3833</name>
</gene>
<dbReference type="HOGENOM" id="CLU_140852_2_2_5"/>
<evidence type="ECO:0000313" key="3">
    <source>
        <dbReference type="Proteomes" id="UP000001492"/>
    </source>
</evidence>
<dbReference type="Proteomes" id="UP000001492">
    <property type="component" value="Plasmid pASTEX02"/>
</dbReference>
<dbReference type="OrthoDB" id="5771277at2"/>
<dbReference type="KEGG" id="aex:Astex_3833"/>
<protein>
    <submittedName>
        <fullName evidence="2">Copper binding periplasmic protein CusF</fullName>
    </submittedName>
</protein>
<dbReference type="EMBL" id="CP002398">
    <property type="protein sequence ID" value="ADU15442.1"/>
    <property type="molecule type" value="Genomic_DNA"/>
</dbReference>
<accession>E8RW20</accession>
<evidence type="ECO:0000256" key="1">
    <source>
        <dbReference type="SAM" id="SignalP"/>
    </source>
</evidence>
<dbReference type="Pfam" id="PF11604">
    <property type="entry name" value="CusF_Ec"/>
    <property type="match status" value="1"/>
</dbReference>
<proteinExistence type="predicted"/>
<feature type="chain" id="PRO_5003226863" evidence="1">
    <location>
        <begin position="25"/>
        <end position="107"/>
    </location>
</feature>
<name>E8RW20_ASTEC</name>
<organism evidence="2 3">
    <name type="scientific">Asticcacaulis excentricus (strain ATCC 15261 / DSM 4724 / KCTC 12464 / NCIMB 9791 / VKM B-1370 / CB 48)</name>
    <dbReference type="NCBI Taxonomy" id="573065"/>
    <lineage>
        <taxon>Bacteria</taxon>
        <taxon>Pseudomonadati</taxon>
        <taxon>Pseudomonadota</taxon>
        <taxon>Alphaproteobacteria</taxon>
        <taxon>Caulobacterales</taxon>
        <taxon>Caulobacteraceae</taxon>
        <taxon>Asticcacaulis</taxon>
    </lineage>
</organism>
<reference evidence="3" key="1">
    <citation type="submission" date="2010-12" db="EMBL/GenBank/DDBJ databases">
        <title>Complete sequence of plasmid 2 of Asticcacaulis excentricus CB 48.</title>
        <authorList>
            <consortium name="US DOE Joint Genome Institute"/>
            <person name="Lucas S."/>
            <person name="Copeland A."/>
            <person name="Lapidus A."/>
            <person name="Cheng J.-F."/>
            <person name="Bruce D."/>
            <person name="Goodwin L."/>
            <person name="Pitluck S."/>
            <person name="Teshima H."/>
            <person name="Davenport K."/>
            <person name="Detter J.C."/>
            <person name="Han C."/>
            <person name="Tapia R."/>
            <person name="Land M."/>
            <person name="Hauser L."/>
            <person name="Jeffries C."/>
            <person name="Kyrpides N."/>
            <person name="Ivanova N."/>
            <person name="Ovchinnikova G."/>
            <person name="Brun Y.V."/>
            <person name="Woyke T."/>
        </authorList>
    </citation>
    <scope>NUCLEOTIDE SEQUENCE [LARGE SCALE GENOMIC DNA]</scope>
    <source>
        <strain evidence="3">ATCC 15261 / DSM 4724 / KCTC 12464 / NCIMB 9791 / VKM B-1370 / CB 48</strain>
        <plasmid evidence="3">pASTEX02</plasmid>
    </source>
</reference>
<keyword evidence="3" id="KW-1185">Reference proteome</keyword>